<evidence type="ECO:0000313" key="1">
    <source>
        <dbReference type="EMBL" id="MBA5688884.1"/>
    </source>
</evidence>
<evidence type="ECO:0000313" key="2">
    <source>
        <dbReference type="Proteomes" id="UP000573499"/>
    </source>
</evidence>
<gene>
    <name evidence="1" type="ORF">H3H39_17720</name>
</gene>
<dbReference type="RefSeq" id="WP_182154917.1">
    <property type="nucleotide sequence ID" value="NZ_JACEZU010000008.1"/>
</dbReference>
<comment type="caution">
    <text evidence="1">The sequence shown here is derived from an EMBL/GenBank/DDBJ whole genome shotgun (WGS) entry which is preliminary data.</text>
</comment>
<proteinExistence type="predicted"/>
<dbReference type="EMBL" id="JACEZU010000008">
    <property type="protein sequence ID" value="MBA5688884.1"/>
    <property type="molecule type" value="Genomic_DNA"/>
</dbReference>
<keyword evidence="2" id="KW-1185">Reference proteome</keyword>
<organism evidence="1 2">
    <name type="scientific">Rugamonas apoptosis</name>
    <dbReference type="NCBI Taxonomy" id="2758570"/>
    <lineage>
        <taxon>Bacteria</taxon>
        <taxon>Pseudomonadati</taxon>
        <taxon>Pseudomonadota</taxon>
        <taxon>Betaproteobacteria</taxon>
        <taxon>Burkholderiales</taxon>
        <taxon>Oxalobacteraceae</taxon>
        <taxon>Telluria group</taxon>
        <taxon>Rugamonas</taxon>
    </lineage>
</organism>
<protein>
    <submittedName>
        <fullName evidence="1">Uncharacterized protein</fullName>
    </submittedName>
</protein>
<accession>A0A7W2FC52</accession>
<dbReference type="AlphaFoldDB" id="A0A7W2FC52"/>
<dbReference type="Proteomes" id="UP000573499">
    <property type="component" value="Unassembled WGS sequence"/>
</dbReference>
<name>A0A7W2FC52_9BURK</name>
<sequence length="197" mass="21311">MRNPFTLSPSQIADELLFPGPLHMGMASGVFVQLPSTDESAQFFWDLAPMLEAGGMRVMVVDAARLQAEDGLSFLSQLVRDRCDPARAGIGKDFTFADALANILNVQPLTIALLLGGAQRLSAEADERILKAIKAARDMVNLEPSAAGRFRMVATWILPADPCSYVENRRSAFYGATAVRLPAVDRQEASANTTGRN</sequence>
<reference evidence="1 2" key="1">
    <citation type="submission" date="2020-07" db="EMBL/GenBank/DDBJ databases">
        <title>Novel species isolated from subtropical streams in China.</title>
        <authorList>
            <person name="Lu H."/>
        </authorList>
    </citation>
    <scope>NUCLEOTIDE SEQUENCE [LARGE SCALE GENOMIC DNA]</scope>
    <source>
        <strain evidence="1 2">LX47W</strain>
    </source>
</reference>